<proteinExistence type="predicted"/>
<protein>
    <submittedName>
        <fullName evidence="1">Uncharacterized protein</fullName>
    </submittedName>
</protein>
<organism evidence="1 2">
    <name type="scientific">Candidatus Roizmanbacteria bacterium RIFCSPLOWO2_01_FULL_35_13</name>
    <dbReference type="NCBI Taxonomy" id="1802055"/>
    <lineage>
        <taxon>Bacteria</taxon>
        <taxon>Candidatus Roizmaniibacteriota</taxon>
    </lineage>
</organism>
<dbReference type="STRING" id="1802055.A3A74_05630"/>
<evidence type="ECO:0000313" key="2">
    <source>
        <dbReference type="Proteomes" id="UP000179270"/>
    </source>
</evidence>
<gene>
    <name evidence="1" type="ORF">A3A74_05630</name>
</gene>
<sequence>MESPHSLEVSLKSLEKIAQKVAGKSYKIVSKSLNKRVDSTTKFCTFVNSAANGLLQEEGFPSEYIEYENPNDRGLPSHAFIRIIDTSSQILIDFQYKQYVSEELQKRVPDSMIVFYNSKDELDAGLSSHKIEPQYFHKWIEELFWNR</sequence>
<name>A0A1F7I6T1_9BACT</name>
<comment type="caution">
    <text evidence="1">The sequence shown here is derived from an EMBL/GenBank/DDBJ whole genome shotgun (WGS) entry which is preliminary data.</text>
</comment>
<dbReference type="AlphaFoldDB" id="A0A1F7I6T1"/>
<dbReference type="Proteomes" id="UP000179270">
    <property type="component" value="Unassembled WGS sequence"/>
</dbReference>
<reference evidence="1 2" key="1">
    <citation type="journal article" date="2016" name="Nat. Commun.">
        <title>Thousands of microbial genomes shed light on interconnected biogeochemical processes in an aquifer system.</title>
        <authorList>
            <person name="Anantharaman K."/>
            <person name="Brown C.T."/>
            <person name="Hug L.A."/>
            <person name="Sharon I."/>
            <person name="Castelle C.J."/>
            <person name="Probst A.J."/>
            <person name="Thomas B.C."/>
            <person name="Singh A."/>
            <person name="Wilkins M.J."/>
            <person name="Karaoz U."/>
            <person name="Brodie E.L."/>
            <person name="Williams K.H."/>
            <person name="Hubbard S.S."/>
            <person name="Banfield J.F."/>
        </authorList>
    </citation>
    <scope>NUCLEOTIDE SEQUENCE [LARGE SCALE GENOMIC DNA]</scope>
</reference>
<dbReference type="EMBL" id="MGAF01000058">
    <property type="protein sequence ID" value="OGK39077.1"/>
    <property type="molecule type" value="Genomic_DNA"/>
</dbReference>
<evidence type="ECO:0000313" key="1">
    <source>
        <dbReference type="EMBL" id="OGK39077.1"/>
    </source>
</evidence>
<accession>A0A1F7I6T1</accession>